<protein>
    <submittedName>
        <fullName evidence="1">Uncharacterized protein</fullName>
    </submittedName>
</protein>
<evidence type="ECO:0000313" key="2">
    <source>
        <dbReference type="Proteomes" id="UP000015104"/>
    </source>
</evidence>
<evidence type="ECO:0000313" key="1">
    <source>
        <dbReference type="EnsemblMetazoa" id="tetur41g00540.1"/>
    </source>
</evidence>
<reference evidence="1" key="2">
    <citation type="submission" date="2015-06" db="UniProtKB">
        <authorList>
            <consortium name="EnsemblMetazoa"/>
        </authorList>
    </citation>
    <scope>IDENTIFICATION</scope>
</reference>
<dbReference type="HOGENOM" id="CLU_3052956_0_0_1"/>
<dbReference type="EMBL" id="CAEY01001179">
    <property type="status" value="NOT_ANNOTATED_CDS"/>
    <property type="molecule type" value="Genomic_DNA"/>
</dbReference>
<accession>T1L4Y3</accession>
<name>T1L4Y3_TETUR</name>
<proteinExistence type="predicted"/>
<sequence length="54" mass="6626">MDVGSKQMKSVEEYKLEQFDQRSDWSDTVRVNQLDYHLRTIYRDKIYHNQSQTD</sequence>
<dbReference type="Proteomes" id="UP000015104">
    <property type="component" value="Unassembled WGS sequence"/>
</dbReference>
<dbReference type="AlphaFoldDB" id="T1L4Y3"/>
<reference evidence="2" key="1">
    <citation type="submission" date="2011-08" db="EMBL/GenBank/DDBJ databases">
        <authorList>
            <person name="Rombauts S."/>
        </authorList>
    </citation>
    <scope>NUCLEOTIDE SEQUENCE</scope>
    <source>
        <strain evidence="2">London</strain>
    </source>
</reference>
<organism evidence="1 2">
    <name type="scientific">Tetranychus urticae</name>
    <name type="common">Two-spotted spider mite</name>
    <dbReference type="NCBI Taxonomy" id="32264"/>
    <lineage>
        <taxon>Eukaryota</taxon>
        <taxon>Metazoa</taxon>
        <taxon>Ecdysozoa</taxon>
        <taxon>Arthropoda</taxon>
        <taxon>Chelicerata</taxon>
        <taxon>Arachnida</taxon>
        <taxon>Acari</taxon>
        <taxon>Acariformes</taxon>
        <taxon>Trombidiformes</taxon>
        <taxon>Prostigmata</taxon>
        <taxon>Eleutherengona</taxon>
        <taxon>Raphignathae</taxon>
        <taxon>Tetranychoidea</taxon>
        <taxon>Tetranychidae</taxon>
        <taxon>Tetranychus</taxon>
    </lineage>
</organism>
<dbReference type="EnsemblMetazoa" id="tetur41g00540.1">
    <property type="protein sequence ID" value="tetur41g00540.1"/>
    <property type="gene ID" value="tetur41g00540"/>
</dbReference>
<keyword evidence="2" id="KW-1185">Reference proteome</keyword>